<dbReference type="InterPro" id="IPR058534">
    <property type="entry name" value="YjdF"/>
</dbReference>
<evidence type="ECO:0000313" key="2">
    <source>
        <dbReference type="EMBL" id="MBH0111370.1"/>
    </source>
</evidence>
<dbReference type="EMBL" id="JADZGI010000001">
    <property type="protein sequence ID" value="MBH0111370.1"/>
    <property type="molecule type" value="Genomic_DNA"/>
</dbReference>
<accession>A0A931MJB9</accession>
<keyword evidence="1" id="KW-0812">Transmembrane</keyword>
<dbReference type="RefSeq" id="WP_197159697.1">
    <property type="nucleotide sequence ID" value="NZ_JADZGI010000001.1"/>
</dbReference>
<dbReference type="InterPro" id="IPR014509">
    <property type="entry name" value="YjdF-like"/>
</dbReference>
<dbReference type="Pfam" id="PF09997">
    <property type="entry name" value="DUF2238"/>
    <property type="match status" value="1"/>
</dbReference>
<comment type="caution">
    <text evidence="2">The sequence shown here is derived from an EMBL/GenBank/DDBJ whole genome shotgun (WGS) entry which is preliminary data.</text>
</comment>
<feature type="transmembrane region" description="Helical" evidence="1">
    <location>
        <begin position="39"/>
        <end position="56"/>
    </location>
</feature>
<reference evidence="2" key="1">
    <citation type="submission" date="2020-11" db="EMBL/GenBank/DDBJ databases">
        <title>Novosphingobium aureum sp. nov., a marine bacterium isolated from sediment of a salt flat.</title>
        <authorList>
            <person name="Yoo Y."/>
            <person name="Kim J.-J."/>
        </authorList>
    </citation>
    <scope>NUCLEOTIDE SEQUENCE</scope>
    <source>
        <strain evidence="2">YJ-S2-02</strain>
    </source>
</reference>
<keyword evidence="1" id="KW-0472">Membrane</keyword>
<feature type="transmembrane region" description="Helical" evidence="1">
    <location>
        <begin position="109"/>
        <end position="127"/>
    </location>
</feature>
<protein>
    <submittedName>
        <fullName evidence="2">DUF2238 domain-containing protein</fullName>
    </submittedName>
</protein>
<feature type="transmembrane region" description="Helical" evidence="1">
    <location>
        <begin position="16"/>
        <end position="33"/>
    </location>
</feature>
<dbReference type="PIRSF" id="PIRSF020606">
    <property type="entry name" value="UCP020606"/>
    <property type="match status" value="1"/>
</dbReference>
<dbReference type="Proteomes" id="UP000617634">
    <property type="component" value="Unassembled WGS sequence"/>
</dbReference>
<feature type="transmembrane region" description="Helical" evidence="1">
    <location>
        <begin position="68"/>
        <end position="89"/>
    </location>
</feature>
<evidence type="ECO:0000256" key="1">
    <source>
        <dbReference type="SAM" id="Phobius"/>
    </source>
</evidence>
<feature type="transmembrane region" description="Helical" evidence="1">
    <location>
        <begin position="181"/>
        <end position="199"/>
    </location>
</feature>
<evidence type="ECO:0000313" key="3">
    <source>
        <dbReference type="Proteomes" id="UP000617634"/>
    </source>
</evidence>
<organism evidence="2 3">
    <name type="scientific">Novosphingobium aureum</name>
    <dbReference type="NCBI Taxonomy" id="2792964"/>
    <lineage>
        <taxon>Bacteria</taxon>
        <taxon>Pseudomonadati</taxon>
        <taxon>Pseudomonadota</taxon>
        <taxon>Alphaproteobacteria</taxon>
        <taxon>Sphingomonadales</taxon>
        <taxon>Sphingomonadaceae</taxon>
        <taxon>Novosphingobium</taxon>
    </lineage>
</organism>
<keyword evidence="1" id="KW-1133">Transmembrane helix</keyword>
<feature type="transmembrane region" description="Helical" evidence="1">
    <location>
        <begin position="134"/>
        <end position="153"/>
    </location>
</feature>
<dbReference type="AlphaFoldDB" id="A0A931MJB9"/>
<gene>
    <name evidence="2" type="ORF">I5E68_00205</name>
</gene>
<keyword evidence="3" id="KW-1185">Reference proteome</keyword>
<name>A0A931MJB9_9SPHN</name>
<sequence length="215" mass="23462">MTRDLPPSSTSNRRELAILTAIWLTGLVLSGWAPYERATWWMEVAPVLIALPLLWLTQRGYALTRLALVLIGLHGLVLMLGGAYTYARVPLGFTLQDWLGLARNPYDRIGHFMQGFVPAIVLRELLLRWGGLRAGALSAVLVLACCLAVSASYELIEFGAAMALGQGADAFLGTQGDPWDTQWDMLCCLIGAACALLLLRGLHDRQLRASGPDPF</sequence>
<proteinExistence type="predicted"/>